<proteinExistence type="predicted"/>
<protein>
    <submittedName>
        <fullName evidence="1">Uncharacterized protein</fullName>
    </submittedName>
</protein>
<name>A0ABT8FJ56_9ACTN</name>
<reference evidence="1" key="1">
    <citation type="submission" date="2023-06" db="EMBL/GenBank/DDBJ databases">
        <title>Draft genome sequence of Nocardioides sp. SOB77.</title>
        <authorList>
            <person name="Zhang G."/>
        </authorList>
    </citation>
    <scope>NUCLEOTIDE SEQUENCE</scope>
    <source>
        <strain evidence="1">SOB77</strain>
    </source>
</reference>
<sequence length="128" mass="14418">MTEQRGEQEPHAYIVEALWNQGSSSEHWRRAMEMDDVREPLSLASARGLLDEMVDDGHSPDALRLVALTVVTRSADCDSCFSADSRCLAFGCTSRQDGQHNRWWCDYGTCSRVHAEDYYGPEAVESDD</sequence>
<organism evidence="1 2">
    <name type="scientific">Nocardioides oceani</name>
    <dbReference type="NCBI Taxonomy" id="3058369"/>
    <lineage>
        <taxon>Bacteria</taxon>
        <taxon>Bacillati</taxon>
        <taxon>Actinomycetota</taxon>
        <taxon>Actinomycetes</taxon>
        <taxon>Propionibacteriales</taxon>
        <taxon>Nocardioidaceae</taxon>
        <taxon>Nocardioides</taxon>
    </lineage>
</organism>
<accession>A0ABT8FJ56</accession>
<gene>
    <name evidence="1" type="ORF">QWY28_17225</name>
</gene>
<dbReference type="EMBL" id="JAUHJQ010000008">
    <property type="protein sequence ID" value="MDN4174706.1"/>
    <property type="molecule type" value="Genomic_DNA"/>
</dbReference>
<keyword evidence="2" id="KW-1185">Reference proteome</keyword>
<dbReference type="RefSeq" id="WP_300953800.1">
    <property type="nucleotide sequence ID" value="NZ_JAUHJQ010000008.1"/>
</dbReference>
<evidence type="ECO:0000313" key="1">
    <source>
        <dbReference type="EMBL" id="MDN4174706.1"/>
    </source>
</evidence>
<dbReference type="Proteomes" id="UP001168620">
    <property type="component" value="Unassembled WGS sequence"/>
</dbReference>
<comment type="caution">
    <text evidence="1">The sequence shown here is derived from an EMBL/GenBank/DDBJ whole genome shotgun (WGS) entry which is preliminary data.</text>
</comment>
<evidence type="ECO:0000313" key="2">
    <source>
        <dbReference type="Proteomes" id="UP001168620"/>
    </source>
</evidence>